<feature type="domain" description="Ig-like" evidence="7">
    <location>
        <begin position="227"/>
        <end position="314"/>
    </location>
</feature>
<dbReference type="PROSITE" id="PS50835">
    <property type="entry name" value="IG_LIKE"/>
    <property type="match status" value="4"/>
</dbReference>
<dbReference type="SMART" id="SM00060">
    <property type="entry name" value="FN3"/>
    <property type="match status" value="2"/>
</dbReference>
<evidence type="ECO:0000259" key="7">
    <source>
        <dbReference type="PROSITE" id="PS50835"/>
    </source>
</evidence>
<sequence>MGLGTLWILSFITGAAHCLSAPVQGVESVVRSRVGGSAVLGCNLTPPSAPPPFPLHVIEWVRLGWAVPVFIKFGLYSPRVHPNYQGRVSLAHGASLRIDGLLLQDEGWFECRILFLDRQEDEFQNGTWTFLSITAPPVFIKTPPLVVETLEGNSLALTCSAHGNPQPIITWRKDDVILESGEKLELSNGTVFLSPVGRASAGRYECQASNEEGNITHSAQLLVLGPPVIVLQPADLSLNVSQDAALHCRAEAYPSNLTYLWWKGGENVFHIQSLKSRVRILVDGTLLIQRVIPEDAGNYSCVPTNGILTPPTASAYIRVLHPAQAVDMPAETYLPMGMQGVITCPVRADPPVLFVNWTKDGRPLDIETPPGWVVNSTGSVSIATANEDALGSYTCTPYNSYGTVGQSAATRVVLQDPPTFRLSPRAEYLQEVGRELIISCAANGDPAPNITWTKVGLTPRSLFGVAVNGSLILSPLSKDHQGAWECHARNRVATVSTRTSVSVLGTSPHAVSELAVTPGVNSANLTWEPGFDGGYTQRFSVWLKRVSQGKHEWTSLPVPLSQYSLLVSSLFPDTAYQFSVLPQNKLGSGPFSEIVTVLTLTVPQTEAPPPLVTSPPLLNPPSLLSVNQSLRGVVLRWNLPLSPSPSIKGIILQSRRENGDWTVLDGSISANQSEILVQGLLRDYNYELRLLSLGDNVISAPSESINISTAGMDAYPSQTRLSELLPGPILAGVVGGVSFLCVAIILSVLTACIMNQRRGRRRRKRREDLTHAFQKDPSPPAGSFIDSPDSVMKLRPLLYDHAPSDKARKSHHQQRQLLLANPLASARYAIFESYLGGSAPPTSPIESISRGPDGRFIVQPYPECITPACVKNSLKKHFPQDPNGLASLEHEKSGRSRHSSKSHNCFTTNEEERSVGKGPKKEHICCYVTETEDAEDWSKSSGCFYTNEQEDFRKSPSLFYASEDKKLSEDWSESQRGLYVSMNKTEDGESAKSNSVLYEKEKDPTERSLSESSASDFSNITEIKLGTAFPKSHRQFYGNDDDKLDIDVQKRSAYFYANEKANGKEGGGTIEVGHPTSTQKDGCPVQSQMRKDRCSKSEVWKEKYNWTHSGVGEGSLGEVVILNPSRFRTGGVDLSRQGRAMEIERERAAYSVSTLPLNREAQREKRLTNASTLVSQMEREREGNSLNRYYKHTKERESRRESYSVSQGNLERGGWREREREREREPEETDPIWKPQAVTLRSKNKMPTGKDQGNSGFRKGCYFGNTSSPLGQASSSPYIHWDISPVTSITTLIPVQGSVQNMMPPARKSTVVATDNSTTVKQPPSISLLSPHSATFSSFAGDIREAKSRYPENIERQEDMDAYCSAATLVYNREREKEGCAAFISNPETEMERDHYSTSTIPVCDPEGGSVREGEGERGVEMERYEACSAFLYEREEEGGTEGERLREGEGAMEHENTDDSTIISPNPEKEGVRTRSRKSDKYNFSASAISLSPLALIPDNDTVHDQSDLSIYKSLDSSRVRVQKQPSRSTASTSQRSKHQTSAILEYLSSPGFIEMSVDDPIHEPKTEDPPGSGADEKPGSFLQGSESLQENSGPGSFLEDKTALSSEFPQDPFEARDTSLRTNPLENCGLPADLTPASVLKQSPGFESGPTWDQNPAGLFKDKPSLESTGELTTSIPQEPGYLENEAASQKRDGVFLEQTSSDLQSQNRFTCETSQWPSHFQGHPGTFQIRPSGFEASNTGQPTSQGPETESSLVRPPEAKRLPFRTYLPRGYSWPSPYHSSLEPRESEGEAESETERLGEREAEIEMKDVRDVKEARASFASQSSGRGSVGPTFAPSLHRYSLSLTPSLPASPETTQNEAESETQAEETARSVPPHLGSRAKKRRDTSVDESYEWDSVDFPVESEILEALKLYSRESKASETAGEWKRERPRSTIAVRELESRGLLSPDPPVSPATSQYRLPVRSLKSRKAAETRSQTPRPHCCEHKGRRLITGTSLCVKLLCGFKLHQNGGERPD</sequence>
<feature type="domain" description="Fibronectin type-III" evidence="8">
    <location>
        <begin position="620"/>
        <end position="712"/>
    </location>
</feature>
<feature type="compositionally biased region" description="Basic and acidic residues" evidence="4">
    <location>
        <begin position="1785"/>
        <end position="1820"/>
    </location>
</feature>
<feature type="compositionally biased region" description="Basic and acidic residues" evidence="4">
    <location>
        <begin position="1468"/>
        <end position="1482"/>
    </location>
</feature>
<dbReference type="InterPro" id="IPR003599">
    <property type="entry name" value="Ig_sub"/>
</dbReference>
<feature type="region of interest" description="Disordered" evidence="4">
    <location>
        <begin position="1169"/>
        <end position="1238"/>
    </location>
</feature>
<evidence type="ECO:0000256" key="6">
    <source>
        <dbReference type="SAM" id="SignalP"/>
    </source>
</evidence>
<feature type="compositionally biased region" description="Basic and acidic residues" evidence="4">
    <location>
        <begin position="1442"/>
        <end position="1458"/>
    </location>
</feature>
<dbReference type="InterPro" id="IPR003961">
    <property type="entry name" value="FN3_dom"/>
</dbReference>
<dbReference type="InterPro" id="IPR003598">
    <property type="entry name" value="Ig_sub2"/>
</dbReference>
<feature type="region of interest" description="Disordered" evidence="4">
    <location>
        <begin position="1512"/>
        <end position="1691"/>
    </location>
</feature>
<keyword evidence="3" id="KW-0393">Immunoglobulin domain</keyword>
<dbReference type="PANTHER" id="PTHR44170">
    <property type="entry name" value="PROTEIN SIDEKICK"/>
    <property type="match status" value="1"/>
</dbReference>
<keyword evidence="1" id="KW-0677">Repeat</keyword>
<proteinExistence type="predicted"/>
<evidence type="ECO:0008006" key="11">
    <source>
        <dbReference type="Google" id="ProtNLM"/>
    </source>
</evidence>
<dbReference type="CDD" id="cd00063">
    <property type="entry name" value="FN3"/>
    <property type="match status" value="2"/>
</dbReference>
<feature type="signal peptide" evidence="6">
    <location>
        <begin position="1"/>
        <end position="18"/>
    </location>
</feature>
<feature type="domain" description="Fibronectin type-III" evidence="8">
    <location>
        <begin position="507"/>
        <end position="604"/>
    </location>
</feature>
<reference evidence="9" key="1">
    <citation type="submission" date="2022-02" db="EMBL/GenBank/DDBJ databases">
        <title>Atlantic sturgeon de novo genome assembly.</title>
        <authorList>
            <person name="Stock M."/>
            <person name="Klopp C."/>
            <person name="Guiguen Y."/>
            <person name="Cabau C."/>
            <person name="Parinello H."/>
            <person name="Santidrian Yebra-Pimentel E."/>
            <person name="Kuhl H."/>
            <person name="Dirks R.P."/>
            <person name="Guessner J."/>
            <person name="Wuertz S."/>
            <person name="Du K."/>
            <person name="Schartl M."/>
        </authorList>
    </citation>
    <scope>NUCLEOTIDE SEQUENCE</scope>
    <source>
        <strain evidence="9">STURGEONOMICS-FGT-2020</strain>
        <tissue evidence="9">Whole blood</tissue>
    </source>
</reference>
<feature type="compositionally biased region" description="Basic and acidic residues" evidence="4">
    <location>
        <begin position="998"/>
        <end position="1009"/>
    </location>
</feature>
<dbReference type="SMART" id="SM00409">
    <property type="entry name" value="IG"/>
    <property type="match status" value="5"/>
</dbReference>
<feature type="chain" id="PRO_5042271467" description="Immunoglobulin superfamily member 9" evidence="6">
    <location>
        <begin position="19"/>
        <end position="2019"/>
    </location>
</feature>
<feature type="transmembrane region" description="Helical" evidence="5">
    <location>
        <begin position="729"/>
        <end position="754"/>
    </location>
</feature>
<organism evidence="9 10">
    <name type="scientific">Acipenser oxyrinchus oxyrinchus</name>
    <dbReference type="NCBI Taxonomy" id="40147"/>
    <lineage>
        <taxon>Eukaryota</taxon>
        <taxon>Metazoa</taxon>
        <taxon>Chordata</taxon>
        <taxon>Craniata</taxon>
        <taxon>Vertebrata</taxon>
        <taxon>Euteleostomi</taxon>
        <taxon>Actinopterygii</taxon>
        <taxon>Chondrostei</taxon>
        <taxon>Acipenseriformes</taxon>
        <taxon>Acipenseridae</taxon>
        <taxon>Acipenser</taxon>
    </lineage>
</organism>
<evidence type="ECO:0000313" key="9">
    <source>
        <dbReference type="EMBL" id="KAK1154259.1"/>
    </source>
</evidence>
<keyword evidence="6" id="KW-0732">Signal</keyword>
<dbReference type="FunFam" id="2.60.40.10:FF:000323">
    <property type="entry name" value="Immunoglobulin superfamily member 9B"/>
    <property type="match status" value="1"/>
</dbReference>
<dbReference type="EMBL" id="JAGXEW010000037">
    <property type="protein sequence ID" value="KAK1154259.1"/>
    <property type="molecule type" value="Genomic_DNA"/>
</dbReference>
<dbReference type="SUPFAM" id="SSF48726">
    <property type="entry name" value="Immunoglobulin"/>
    <property type="match status" value="5"/>
</dbReference>
<dbReference type="Pfam" id="PF13927">
    <property type="entry name" value="Ig_3"/>
    <property type="match status" value="3"/>
</dbReference>
<feature type="compositionally biased region" description="Basic and acidic residues" evidence="4">
    <location>
        <begin position="1213"/>
        <end position="1225"/>
    </location>
</feature>
<keyword evidence="10" id="KW-1185">Reference proteome</keyword>
<feature type="compositionally biased region" description="Basic and acidic residues" evidence="4">
    <location>
        <begin position="1192"/>
        <end position="1202"/>
    </location>
</feature>
<dbReference type="InterPro" id="IPR013783">
    <property type="entry name" value="Ig-like_fold"/>
</dbReference>
<evidence type="ECO:0000256" key="4">
    <source>
        <dbReference type="SAM" id="MobiDB-lite"/>
    </source>
</evidence>
<dbReference type="GO" id="GO:0098609">
    <property type="term" value="P:cell-cell adhesion"/>
    <property type="evidence" value="ECO:0007669"/>
    <property type="project" value="TreeGrafter"/>
</dbReference>
<feature type="compositionally biased region" description="Basic and acidic residues" evidence="4">
    <location>
        <begin position="1561"/>
        <end position="1580"/>
    </location>
</feature>
<dbReference type="Gene3D" id="2.60.40.10">
    <property type="entry name" value="Immunoglobulins"/>
    <property type="match status" value="7"/>
</dbReference>
<keyword evidence="5" id="KW-1133">Transmembrane helix</keyword>
<feature type="compositionally biased region" description="Polar residues" evidence="4">
    <location>
        <begin position="1704"/>
        <end position="1721"/>
    </location>
</feature>
<feature type="region of interest" description="Disordered" evidence="4">
    <location>
        <begin position="1391"/>
        <end position="1418"/>
    </location>
</feature>
<keyword evidence="5" id="KW-0812">Transmembrane</keyword>
<feature type="region of interest" description="Disordered" evidence="4">
    <location>
        <begin position="880"/>
        <end position="916"/>
    </location>
</feature>
<feature type="region of interest" description="Disordered" evidence="4">
    <location>
        <begin position="982"/>
        <end position="1014"/>
    </location>
</feature>
<gene>
    <name evidence="9" type="ORF">AOXY_G29070</name>
</gene>
<comment type="caution">
    <text evidence="9">The sequence shown here is derived from an EMBL/GenBank/DDBJ whole genome shotgun (WGS) entry which is preliminary data.</text>
</comment>
<evidence type="ECO:0000256" key="1">
    <source>
        <dbReference type="ARBA" id="ARBA00022737"/>
    </source>
</evidence>
<name>A0AAD8CMD6_ACIOX</name>
<evidence type="ECO:0000256" key="2">
    <source>
        <dbReference type="ARBA" id="ARBA00023157"/>
    </source>
</evidence>
<dbReference type="InterPro" id="IPR036116">
    <property type="entry name" value="FN3_sf"/>
</dbReference>
<evidence type="ECO:0000313" key="10">
    <source>
        <dbReference type="Proteomes" id="UP001230051"/>
    </source>
</evidence>
<evidence type="ECO:0000259" key="8">
    <source>
        <dbReference type="PROSITE" id="PS50853"/>
    </source>
</evidence>
<feature type="region of interest" description="Disordered" evidence="4">
    <location>
        <begin position="1704"/>
        <end position="1897"/>
    </location>
</feature>
<feature type="compositionally biased region" description="Polar residues" evidence="4">
    <location>
        <begin position="1584"/>
        <end position="1596"/>
    </location>
</feature>
<dbReference type="PROSITE" id="PS50853">
    <property type="entry name" value="FN3"/>
    <property type="match status" value="2"/>
</dbReference>
<evidence type="ECO:0000256" key="5">
    <source>
        <dbReference type="SAM" id="Phobius"/>
    </source>
</evidence>
<feature type="region of interest" description="Disordered" evidence="4">
    <location>
        <begin position="757"/>
        <end position="788"/>
    </location>
</feature>
<protein>
    <recommendedName>
        <fullName evidence="11">Immunoglobulin superfamily member 9</fullName>
    </recommendedName>
</protein>
<dbReference type="SMART" id="SM00408">
    <property type="entry name" value="IGc2"/>
    <property type="match status" value="4"/>
</dbReference>
<feature type="region of interest" description="Disordered" evidence="4">
    <location>
        <begin position="1434"/>
        <end position="1485"/>
    </location>
</feature>
<feature type="compositionally biased region" description="Polar residues" evidence="4">
    <location>
        <begin position="1525"/>
        <end position="1544"/>
    </location>
</feature>
<keyword evidence="2" id="KW-1015">Disulfide bond</keyword>
<keyword evidence="5" id="KW-0472">Membrane</keyword>
<dbReference type="SUPFAM" id="SSF49265">
    <property type="entry name" value="Fibronectin type III"/>
    <property type="match status" value="1"/>
</dbReference>
<dbReference type="PANTHER" id="PTHR44170:SF48">
    <property type="entry name" value="PROTEIN TURTLE HOMOLOG A"/>
    <property type="match status" value="1"/>
</dbReference>
<dbReference type="Proteomes" id="UP001230051">
    <property type="component" value="Unassembled WGS sequence"/>
</dbReference>
<feature type="compositionally biased region" description="Low complexity" evidence="4">
    <location>
        <begin position="1845"/>
        <end position="1862"/>
    </location>
</feature>
<accession>A0AAD8CMD6</accession>
<dbReference type="InterPro" id="IPR036179">
    <property type="entry name" value="Ig-like_dom_sf"/>
</dbReference>
<feature type="domain" description="Ig-like" evidence="7">
    <location>
        <begin position="418"/>
        <end position="502"/>
    </location>
</feature>
<feature type="domain" description="Ig-like" evidence="7">
    <location>
        <begin position="322"/>
        <end position="413"/>
    </location>
</feature>
<feature type="region of interest" description="Disordered" evidence="4">
    <location>
        <begin position="1943"/>
        <end position="1985"/>
    </location>
</feature>
<evidence type="ECO:0000256" key="3">
    <source>
        <dbReference type="ARBA" id="ARBA00023319"/>
    </source>
</evidence>
<dbReference type="InterPro" id="IPR007110">
    <property type="entry name" value="Ig-like_dom"/>
</dbReference>
<feature type="compositionally biased region" description="Polar residues" evidence="4">
    <location>
        <begin position="1738"/>
        <end position="1755"/>
    </location>
</feature>
<feature type="compositionally biased region" description="Polar residues" evidence="4">
    <location>
        <begin position="1668"/>
        <end position="1679"/>
    </location>
</feature>
<feature type="domain" description="Ig-like" evidence="7">
    <location>
        <begin position="137"/>
        <end position="222"/>
    </location>
</feature>